<evidence type="ECO:0000256" key="5">
    <source>
        <dbReference type="RuleBase" id="RU364012"/>
    </source>
</evidence>
<comment type="caution">
    <text evidence="6">The sequence shown here is derived from an EMBL/GenBank/DDBJ whole genome shotgun (WGS) entry which is preliminary data.</text>
</comment>
<dbReference type="InterPro" id="IPR012474">
    <property type="entry name" value="Frigida"/>
</dbReference>
<organism evidence="6 7">
    <name type="scientific">Hibiscus sabdariffa</name>
    <name type="common">roselle</name>
    <dbReference type="NCBI Taxonomy" id="183260"/>
    <lineage>
        <taxon>Eukaryota</taxon>
        <taxon>Viridiplantae</taxon>
        <taxon>Streptophyta</taxon>
        <taxon>Embryophyta</taxon>
        <taxon>Tracheophyta</taxon>
        <taxon>Spermatophyta</taxon>
        <taxon>Magnoliopsida</taxon>
        <taxon>eudicotyledons</taxon>
        <taxon>Gunneridae</taxon>
        <taxon>Pentapetalae</taxon>
        <taxon>rosids</taxon>
        <taxon>malvids</taxon>
        <taxon>Malvales</taxon>
        <taxon>Malvaceae</taxon>
        <taxon>Malvoideae</taxon>
        <taxon>Hibiscus</taxon>
    </lineage>
</organism>
<dbReference type="Proteomes" id="UP001396334">
    <property type="component" value="Unassembled WGS sequence"/>
</dbReference>
<comment type="similarity">
    <text evidence="1 5">Belongs to the Frigida family.</text>
</comment>
<evidence type="ECO:0000256" key="3">
    <source>
        <dbReference type="ARBA" id="ARBA00022782"/>
    </source>
</evidence>
<accession>A0ABR2TY94</accession>
<evidence type="ECO:0000256" key="1">
    <source>
        <dbReference type="ARBA" id="ARBA00008956"/>
    </source>
</evidence>
<evidence type="ECO:0000256" key="4">
    <source>
        <dbReference type="ARBA" id="ARBA00023089"/>
    </source>
</evidence>
<protein>
    <recommendedName>
        <fullName evidence="5">FRIGIDA-like protein</fullName>
    </recommendedName>
</protein>
<gene>
    <name evidence="6" type="ORF">V6N11_017341</name>
</gene>
<dbReference type="PANTHER" id="PTHR31791">
    <property type="entry name" value="FRIGIDA-LIKE PROTEIN 3-RELATED"/>
    <property type="match status" value="1"/>
</dbReference>
<proteinExistence type="inferred from homology"/>
<evidence type="ECO:0000256" key="2">
    <source>
        <dbReference type="ARBA" id="ARBA00022473"/>
    </source>
</evidence>
<evidence type="ECO:0000313" key="6">
    <source>
        <dbReference type="EMBL" id="KAK9042264.1"/>
    </source>
</evidence>
<keyword evidence="7" id="KW-1185">Reference proteome</keyword>
<keyword evidence="3 5" id="KW-0221">Differentiation</keyword>
<evidence type="ECO:0000313" key="7">
    <source>
        <dbReference type="Proteomes" id="UP001396334"/>
    </source>
</evidence>
<dbReference type="Pfam" id="PF07899">
    <property type="entry name" value="Frigida"/>
    <property type="match status" value="1"/>
</dbReference>
<sequence length="135" mass="15250">MNVARRSCIILLEQLMNLSLEVKPHVKKEAMKLSFSRMTKMIAESGHELEVLGFLILLASFQLVGAFDTDELVNFLEFFAQHIQTPELFKVLGLGDKTTGAQSWARAWKLGLSPRPRSIWVQRTSNGSAWKGRFG</sequence>
<reference evidence="6 7" key="1">
    <citation type="journal article" date="2024" name="G3 (Bethesda)">
        <title>Genome assembly of Hibiscus sabdariffa L. provides insights into metabolisms of medicinal natural products.</title>
        <authorList>
            <person name="Kim T."/>
        </authorList>
    </citation>
    <scope>NUCLEOTIDE SEQUENCE [LARGE SCALE GENOMIC DNA]</scope>
    <source>
        <strain evidence="6">TK-2024</strain>
        <tissue evidence="6">Old leaves</tissue>
    </source>
</reference>
<dbReference type="EMBL" id="JBBPBN010000004">
    <property type="protein sequence ID" value="KAK9042264.1"/>
    <property type="molecule type" value="Genomic_DNA"/>
</dbReference>
<keyword evidence="4 5" id="KW-0287">Flowering</keyword>
<keyword evidence="2 5" id="KW-0217">Developmental protein</keyword>
<dbReference type="PANTHER" id="PTHR31791:SF60">
    <property type="entry name" value="FRIGIDA-LIKE PROTEIN 5"/>
    <property type="match status" value="1"/>
</dbReference>
<name>A0ABR2TY94_9ROSI</name>